<sequence length="188" mass="20524">MLDRGLLMESSFSIVSRAKAALHSAAAKAEKVFTDIRAIDLKSDREIDATALKNSTKSIDQEGAQPSMSNKNEDEANETTGQKGDNTKLSGKVTFPPLSLLKQLAMALEAGNGYKSMTELKSKGDTSSLKEKTSSTLSVVKSLVLREKDDKLFIPEEEEIQSLAMLLFKSGIMDKAQMDVVLLMYTLL</sequence>
<reference evidence="2" key="1">
    <citation type="submission" date="2022-08" db="EMBL/GenBank/DDBJ databases">
        <authorList>
            <person name="Marques A."/>
        </authorList>
    </citation>
    <scope>NUCLEOTIDE SEQUENCE</scope>
    <source>
        <strain evidence="2">RhyPub2mFocal</strain>
        <tissue evidence="2">Leaves</tissue>
    </source>
</reference>
<feature type="compositionally biased region" description="Polar residues" evidence="1">
    <location>
        <begin position="78"/>
        <end position="89"/>
    </location>
</feature>
<evidence type="ECO:0000313" key="3">
    <source>
        <dbReference type="Proteomes" id="UP001140206"/>
    </source>
</evidence>
<organism evidence="2 3">
    <name type="scientific">Rhynchospora pubera</name>
    <dbReference type="NCBI Taxonomy" id="906938"/>
    <lineage>
        <taxon>Eukaryota</taxon>
        <taxon>Viridiplantae</taxon>
        <taxon>Streptophyta</taxon>
        <taxon>Embryophyta</taxon>
        <taxon>Tracheophyta</taxon>
        <taxon>Spermatophyta</taxon>
        <taxon>Magnoliopsida</taxon>
        <taxon>Liliopsida</taxon>
        <taxon>Poales</taxon>
        <taxon>Cyperaceae</taxon>
        <taxon>Cyperoideae</taxon>
        <taxon>Rhynchosporeae</taxon>
        <taxon>Rhynchospora</taxon>
    </lineage>
</organism>
<dbReference type="Proteomes" id="UP001140206">
    <property type="component" value="Chromosome 2"/>
</dbReference>
<proteinExistence type="predicted"/>
<feature type="compositionally biased region" description="Polar residues" evidence="1">
    <location>
        <begin position="52"/>
        <end position="70"/>
    </location>
</feature>
<comment type="caution">
    <text evidence="2">The sequence shown here is derived from an EMBL/GenBank/DDBJ whole genome shotgun (WGS) entry which is preliminary data.</text>
</comment>
<gene>
    <name evidence="2" type="ORF">LUZ62_043439</name>
</gene>
<dbReference type="EMBL" id="JAMFTS010000002">
    <property type="protein sequence ID" value="KAJ4792193.1"/>
    <property type="molecule type" value="Genomic_DNA"/>
</dbReference>
<evidence type="ECO:0000313" key="2">
    <source>
        <dbReference type="EMBL" id="KAJ4792193.1"/>
    </source>
</evidence>
<name>A0AAV8FG03_9POAL</name>
<feature type="region of interest" description="Disordered" evidence="1">
    <location>
        <begin position="52"/>
        <end position="91"/>
    </location>
</feature>
<accession>A0AAV8FG03</accession>
<keyword evidence="3" id="KW-1185">Reference proteome</keyword>
<evidence type="ECO:0000256" key="1">
    <source>
        <dbReference type="SAM" id="MobiDB-lite"/>
    </source>
</evidence>
<protein>
    <submittedName>
        <fullName evidence="2">Rab3 GTPase-activating protein catalytic subunit</fullName>
    </submittedName>
</protein>
<dbReference type="AlphaFoldDB" id="A0AAV8FG03"/>